<evidence type="ECO:0000256" key="5">
    <source>
        <dbReference type="ARBA" id="ARBA00022763"/>
    </source>
</evidence>
<dbReference type="NCBIfam" id="TIGR00634">
    <property type="entry name" value="recN"/>
    <property type="match status" value="1"/>
</dbReference>
<dbReference type="Proteomes" id="UP001230629">
    <property type="component" value="Unassembled WGS sequence"/>
</dbReference>
<dbReference type="PIRSF" id="PIRSF003128">
    <property type="entry name" value="RecN"/>
    <property type="match status" value="1"/>
</dbReference>
<evidence type="ECO:0000313" key="13">
    <source>
        <dbReference type="EMBL" id="OCM71001.1"/>
    </source>
</evidence>
<dbReference type="GO" id="GO:0043590">
    <property type="term" value="C:bacterial nucleoid"/>
    <property type="evidence" value="ECO:0007669"/>
    <property type="project" value="TreeGrafter"/>
</dbReference>
<evidence type="ECO:0000256" key="2">
    <source>
        <dbReference type="ARBA" id="ARBA00009441"/>
    </source>
</evidence>
<feature type="domain" description="RecF/RecN/SMC N-terminal" evidence="11">
    <location>
        <begin position="2"/>
        <end position="506"/>
    </location>
</feature>
<dbReference type="EMBL" id="QHGZ01000206">
    <property type="protein sequence ID" value="RDY79045.1"/>
    <property type="molecule type" value="Genomic_DNA"/>
</dbReference>
<evidence type="ECO:0000256" key="10">
    <source>
        <dbReference type="SAM" id="Coils"/>
    </source>
</evidence>
<proteinExistence type="inferred from homology"/>
<evidence type="ECO:0000313" key="12">
    <source>
        <dbReference type="EMBL" id="MDK6898441.1"/>
    </source>
</evidence>
<dbReference type="OMA" id="QVICVTH"/>
<dbReference type="RefSeq" id="WP_000923619.1">
    <property type="nucleotide sequence ID" value="NZ_AP018935.1"/>
</dbReference>
<dbReference type="FunFam" id="3.40.50.300:FF:000319">
    <property type="entry name" value="DNA repair protein RecN"/>
    <property type="match status" value="1"/>
</dbReference>
<dbReference type="GO" id="GO:0006281">
    <property type="term" value="P:DNA repair"/>
    <property type="evidence" value="ECO:0007669"/>
    <property type="project" value="UniProtKB-KW"/>
</dbReference>
<evidence type="ECO:0000259" key="11">
    <source>
        <dbReference type="Pfam" id="PF02463"/>
    </source>
</evidence>
<accession>A0A0E1EKE6</accession>
<protein>
    <recommendedName>
        <fullName evidence="3 9">DNA repair protein RecN</fullName>
    </recommendedName>
    <alternativeName>
        <fullName evidence="8 9">Recombination protein N</fullName>
    </alternativeName>
</protein>
<evidence type="ECO:0000256" key="8">
    <source>
        <dbReference type="ARBA" id="ARBA00033408"/>
    </source>
</evidence>
<dbReference type="Gene3D" id="3.40.50.300">
    <property type="entry name" value="P-loop containing nucleotide triphosphate hydrolases"/>
    <property type="match status" value="2"/>
</dbReference>
<dbReference type="GO" id="GO:0006310">
    <property type="term" value="P:DNA recombination"/>
    <property type="evidence" value="ECO:0007669"/>
    <property type="project" value="InterPro"/>
</dbReference>
<keyword evidence="6" id="KW-0067">ATP-binding</keyword>
<gene>
    <name evidence="12" type="primary">recN</name>
    <name evidence="13" type="ORF">AX245_11035</name>
    <name evidence="14" type="ORF">C4618_09905</name>
    <name evidence="12" type="ORF">QP229_00290</name>
</gene>
<dbReference type="InterPro" id="IPR003395">
    <property type="entry name" value="RecF/RecN/SMC_N"/>
</dbReference>
<evidence type="ECO:0000313" key="14">
    <source>
        <dbReference type="EMBL" id="RDY79045.1"/>
    </source>
</evidence>
<dbReference type="InterPro" id="IPR027417">
    <property type="entry name" value="P-loop_NTPase"/>
</dbReference>
<comment type="similarity">
    <text evidence="2 9">Belongs to the RecN family.</text>
</comment>
<keyword evidence="5 9" id="KW-0227">DNA damage</keyword>
<evidence type="ECO:0000313" key="17">
    <source>
        <dbReference type="Proteomes" id="UP001230629"/>
    </source>
</evidence>
<feature type="coiled-coil region" evidence="10">
    <location>
        <begin position="337"/>
        <end position="393"/>
    </location>
</feature>
<reference evidence="13 15" key="1">
    <citation type="journal article" date="2016" name="Sci. Rep.">
        <title>Serotype IV Streptococcus agalactiae ST-452 has arisen from large genomic recombination events between CC23 and the hypervirulent CC17 lineages.</title>
        <authorList>
            <person name="Campisi E."/>
            <person name="Rinaudo C.D."/>
            <person name="Donati C."/>
            <person name="Barucco M."/>
            <person name="Torricelli G."/>
            <person name="Edwards M.S."/>
            <person name="Baker C.J."/>
            <person name="Margarit I."/>
            <person name="Rosini R."/>
        </authorList>
    </citation>
    <scope>NUCLEOTIDE SEQUENCE [LARGE SCALE GENOMIC DNA]</scope>
    <source>
        <strain evidence="13 15">CZ-PW-140</strain>
    </source>
</reference>
<evidence type="ECO:0000256" key="9">
    <source>
        <dbReference type="PIRNR" id="PIRNR003128"/>
    </source>
</evidence>
<dbReference type="KEGG" id="sage:EN72_02890"/>
<reference evidence="12" key="3">
    <citation type="submission" date="2023-05" db="EMBL/GenBank/DDBJ databases">
        <title>Cataloging the Phylogenetic Diversity of Human Bladder Bacteria.</title>
        <authorList>
            <person name="Du J."/>
        </authorList>
    </citation>
    <scope>NUCLEOTIDE SEQUENCE</scope>
    <source>
        <strain evidence="12">UMB8703</strain>
    </source>
</reference>
<dbReference type="CDD" id="cd03241">
    <property type="entry name" value="ABC_RecN"/>
    <property type="match status" value="2"/>
</dbReference>
<name>A0A0E1EKE6_STRAG</name>
<comment type="function">
    <text evidence="1 9">May be involved in recombinational repair of damaged DNA.</text>
</comment>
<dbReference type="EMBL" id="JASOIH010000001">
    <property type="protein sequence ID" value="MDK6898441.1"/>
    <property type="molecule type" value="Genomic_DNA"/>
</dbReference>
<dbReference type="AlphaFoldDB" id="A0A0E1EKE6"/>
<dbReference type="GO" id="GO:0005524">
    <property type="term" value="F:ATP binding"/>
    <property type="evidence" value="ECO:0007669"/>
    <property type="project" value="UniProtKB-KW"/>
</dbReference>
<evidence type="ECO:0000256" key="7">
    <source>
        <dbReference type="ARBA" id="ARBA00023204"/>
    </source>
</evidence>
<dbReference type="SUPFAM" id="SSF52540">
    <property type="entry name" value="P-loop containing nucleoside triphosphate hydrolases"/>
    <property type="match status" value="2"/>
</dbReference>
<keyword evidence="10" id="KW-0175">Coiled coil</keyword>
<reference evidence="14 16" key="2">
    <citation type="journal article" date="2018" name="Emerg. Microbes Infect.">
        <title>Phenotypic and molecular analysis of nontypeable Group B streptococci: identification of cps2a and hybrid cps2a/cps5 Group B streptococcal capsule gene clusters.</title>
        <authorList>
            <person name="Alhhazmi A."/>
            <person name="Tyrrell G.J."/>
        </authorList>
    </citation>
    <scope>NUCLEOTIDE SEQUENCE [LARGE SCALE GENOMIC DNA]</scope>
    <source>
        <strain evidence="14 16">PLGBS17</strain>
    </source>
</reference>
<keyword evidence="7 9" id="KW-0234">DNA repair</keyword>
<evidence type="ECO:0000256" key="4">
    <source>
        <dbReference type="ARBA" id="ARBA00022741"/>
    </source>
</evidence>
<evidence type="ECO:0000313" key="15">
    <source>
        <dbReference type="Proteomes" id="UP000093122"/>
    </source>
</evidence>
<evidence type="ECO:0000313" key="16">
    <source>
        <dbReference type="Proteomes" id="UP000256718"/>
    </source>
</evidence>
<evidence type="ECO:0000256" key="3">
    <source>
        <dbReference type="ARBA" id="ARBA00021315"/>
    </source>
</evidence>
<comment type="caution">
    <text evidence="12">The sequence shown here is derived from an EMBL/GenBank/DDBJ whole genome shotgun (WGS) entry which is preliminary data.</text>
</comment>
<evidence type="ECO:0000256" key="1">
    <source>
        <dbReference type="ARBA" id="ARBA00003618"/>
    </source>
</evidence>
<dbReference type="FunFam" id="3.40.50.300:FF:000356">
    <property type="entry name" value="DNA repair protein RecN"/>
    <property type="match status" value="1"/>
</dbReference>
<dbReference type="GO" id="GO:0009432">
    <property type="term" value="P:SOS response"/>
    <property type="evidence" value="ECO:0007669"/>
    <property type="project" value="TreeGrafter"/>
</dbReference>
<dbReference type="Proteomes" id="UP000093122">
    <property type="component" value="Unassembled WGS sequence"/>
</dbReference>
<dbReference type="Pfam" id="PF02463">
    <property type="entry name" value="SMC_N"/>
    <property type="match status" value="1"/>
</dbReference>
<organism evidence="12 17">
    <name type="scientific">Streptococcus agalactiae</name>
    <dbReference type="NCBI Taxonomy" id="1311"/>
    <lineage>
        <taxon>Bacteria</taxon>
        <taxon>Bacillati</taxon>
        <taxon>Bacillota</taxon>
        <taxon>Bacilli</taxon>
        <taxon>Lactobacillales</taxon>
        <taxon>Streptococcaceae</taxon>
        <taxon>Streptococcus</taxon>
    </lineage>
</organism>
<dbReference type="NCBIfam" id="NF008121">
    <property type="entry name" value="PRK10869.1"/>
    <property type="match status" value="1"/>
</dbReference>
<dbReference type="InterPro" id="IPR004604">
    <property type="entry name" value="DNA_recomb/repair_RecN"/>
</dbReference>
<keyword evidence="4" id="KW-0547">Nucleotide-binding</keyword>
<evidence type="ECO:0000256" key="6">
    <source>
        <dbReference type="ARBA" id="ARBA00022840"/>
    </source>
</evidence>
<dbReference type="EMBL" id="MAWT01000041">
    <property type="protein sequence ID" value="OCM71001.1"/>
    <property type="molecule type" value="Genomic_DNA"/>
</dbReference>
<dbReference type="PANTHER" id="PTHR11059">
    <property type="entry name" value="DNA REPAIR PROTEIN RECN"/>
    <property type="match status" value="1"/>
</dbReference>
<dbReference type="PANTHER" id="PTHR11059:SF0">
    <property type="entry name" value="DNA REPAIR PROTEIN RECN"/>
    <property type="match status" value="1"/>
</dbReference>
<dbReference type="Proteomes" id="UP000256718">
    <property type="component" value="Unassembled WGS sequence"/>
</dbReference>
<sequence length="552" mass="62516">MLLEISIKNFAIIEEISLNFETGMTVLTGETGAGKSIIIDAMNMMLGSRASVEVIRHGANKAEIEGFFSVEKNQSLVQLLEENGIELADELIIRREIFQNGRSVSRINGQMVNLSTLKAVGHYLVDIHGQHDQEELMKPNMHILMLDEFGNTEFNVIKERYQSLFDAYRQLRKRVLDKQKNEQENKSRIEMLEFQIAEIESVALKSDEDQTLLKQRDKLMNHKNIADTLTNAYLMLDNEEFSSLSNVRSAMNDLMALEEFDREYKDLSTNLSEAYYVIEEVTKRLGDVIDDLDFDAGLLQEIENRLDVINTITRKYGGDVNDVLDYFDNITKEYSLLTGSEESSDALEKELKILEHDLIESANQLSLERHKLAKQLENEIKQELTELYMEKADFQVQFTKGKFNKEGNEIVEFYISTNPGEGFKPLVKVASGGELSRLMLAIKSAFSRKEDKTSIVFDEVDTGVSGRVAQAIAQKIHKIGSHGQVLAISHLAQVIAIADYQYFIEKISSDSSTVSTVRLLSYEERVEEIAKMLAGNNVTDTARTQAKELLGS</sequence>